<dbReference type="Pfam" id="PF10403">
    <property type="entry name" value="BHD_1"/>
    <property type="match status" value="1"/>
</dbReference>
<keyword evidence="6" id="KW-0234">DNA repair</keyword>
<dbReference type="NCBIfam" id="TIGR00605">
    <property type="entry name" value="rad4"/>
    <property type="match status" value="1"/>
</dbReference>
<evidence type="ECO:0000256" key="3">
    <source>
        <dbReference type="ARBA" id="ARBA00022553"/>
    </source>
</evidence>
<keyword evidence="3" id="KW-0597">Phosphoprotein</keyword>
<dbReference type="GO" id="GO:0003684">
    <property type="term" value="F:damaged DNA binding"/>
    <property type="evidence" value="ECO:0007669"/>
    <property type="project" value="InterPro"/>
</dbReference>
<feature type="domain" description="Rad4 beta-hairpin" evidence="10">
    <location>
        <begin position="979"/>
        <end position="1031"/>
    </location>
</feature>
<dbReference type="EMBL" id="CAKOFQ010006707">
    <property type="protein sequence ID" value="CAH1963326.1"/>
    <property type="molecule type" value="Genomic_DNA"/>
</dbReference>
<reference evidence="13" key="1">
    <citation type="submission" date="2022-03" db="EMBL/GenBank/DDBJ databases">
        <authorList>
            <person name="Sayadi A."/>
        </authorList>
    </citation>
    <scope>NUCLEOTIDE SEQUENCE</scope>
</reference>
<keyword evidence="8" id="KW-0175">Coiled coil</keyword>
<evidence type="ECO:0000256" key="7">
    <source>
        <dbReference type="ARBA" id="ARBA00023242"/>
    </source>
</evidence>
<evidence type="ECO:0000256" key="9">
    <source>
        <dbReference type="SAM" id="MobiDB-lite"/>
    </source>
</evidence>
<evidence type="ECO:0000256" key="2">
    <source>
        <dbReference type="ARBA" id="ARBA00009525"/>
    </source>
</evidence>
<evidence type="ECO:0000256" key="1">
    <source>
        <dbReference type="ARBA" id="ARBA00004123"/>
    </source>
</evidence>
<dbReference type="InterPro" id="IPR018026">
    <property type="entry name" value="DNA_repair_Rad4-like"/>
</dbReference>
<protein>
    <recommendedName>
        <fullName evidence="15">DNA repair protein complementing XP-C cells homolog</fullName>
    </recommendedName>
</protein>
<dbReference type="InterPro" id="IPR042488">
    <property type="entry name" value="Rad4_BHD3_sf"/>
</dbReference>
<feature type="domain" description="Rad4 beta-hairpin" evidence="12">
    <location>
        <begin position="1096"/>
        <end position="1170"/>
    </location>
</feature>
<dbReference type="InterPro" id="IPR018328">
    <property type="entry name" value="Rad4_beta-hairpin_dom3"/>
</dbReference>
<evidence type="ECO:0000256" key="4">
    <source>
        <dbReference type="ARBA" id="ARBA00022763"/>
    </source>
</evidence>
<feature type="compositionally biased region" description="Basic and acidic residues" evidence="9">
    <location>
        <begin position="386"/>
        <end position="402"/>
    </location>
</feature>
<dbReference type="InterPro" id="IPR036985">
    <property type="entry name" value="Transglutaminase-like_sf"/>
</dbReference>
<dbReference type="FunFam" id="2.20.20.110:FF:000001">
    <property type="entry name" value="DNA repair protein complementing XP-C cells"/>
    <property type="match status" value="1"/>
</dbReference>
<feature type="compositionally biased region" description="Low complexity" evidence="9">
    <location>
        <begin position="520"/>
        <end position="534"/>
    </location>
</feature>
<dbReference type="InterPro" id="IPR018325">
    <property type="entry name" value="Rad4/PNGase_transGLS-fold"/>
</dbReference>
<dbReference type="PANTHER" id="PTHR12135:SF0">
    <property type="entry name" value="DNA REPAIR PROTEIN COMPLEMENTING XP-C CELLS"/>
    <property type="match status" value="1"/>
</dbReference>
<dbReference type="Pfam" id="PF10405">
    <property type="entry name" value="BHD_3"/>
    <property type="match status" value="1"/>
</dbReference>
<dbReference type="Gene3D" id="3.30.70.2460">
    <property type="entry name" value="Rad4, beta-hairpin domain BHD3"/>
    <property type="match status" value="1"/>
</dbReference>
<dbReference type="FunFam" id="3.30.70.2460:FF:000001">
    <property type="entry name" value="DNA repair protein Rad4 family"/>
    <property type="match status" value="1"/>
</dbReference>
<feature type="compositionally biased region" description="Basic and acidic residues" evidence="9">
    <location>
        <begin position="70"/>
        <end position="81"/>
    </location>
</feature>
<dbReference type="PANTHER" id="PTHR12135">
    <property type="entry name" value="DNA REPAIR PROTEIN XP-C / RAD4"/>
    <property type="match status" value="1"/>
</dbReference>
<accession>A0A9P0NXU6</accession>
<organism evidence="13 14">
    <name type="scientific">Acanthoscelides obtectus</name>
    <name type="common">Bean weevil</name>
    <name type="synonym">Bruchus obtectus</name>
    <dbReference type="NCBI Taxonomy" id="200917"/>
    <lineage>
        <taxon>Eukaryota</taxon>
        <taxon>Metazoa</taxon>
        <taxon>Ecdysozoa</taxon>
        <taxon>Arthropoda</taxon>
        <taxon>Hexapoda</taxon>
        <taxon>Insecta</taxon>
        <taxon>Pterygota</taxon>
        <taxon>Neoptera</taxon>
        <taxon>Endopterygota</taxon>
        <taxon>Coleoptera</taxon>
        <taxon>Polyphaga</taxon>
        <taxon>Cucujiformia</taxon>
        <taxon>Chrysomeloidea</taxon>
        <taxon>Chrysomelidae</taxon>
        <taxon>Bruchinae</taxon>
        <taxon>Bruchini</taxon>
        <taxon>Acanthoscelides</taxon>
    </lineage>
</organism>
<evidence type="ECO:0000259" key="10">
    <source>
        <dbReference type="SMART" id="SM01030"/>
    </source>
</evidence>
<evidence type="ECO:0000313" key="14">
    <source>
        <dbReference type="Proteomes" id="UP001152888"/>
    </source>
</evidence>
<dbReference type="GO" id="GO:0071942">
    <property type="term" value="C:XPC complex"/>
    <property type="evidence" value="ECO:0007669"/>
    <property type="project" value="TreeGrafter"/>
</dbReference>
<keyword evidence="5" id="KW-0238">DNA-binding</keyword>
<feature type="coiled-coil region" evidence="8">
    <location>
        <begin position="126"/>
        <end position="153"/>
    </location>
</feature>
<feature type="compositionally biased region" description="Basic and acidic residues" evidence="9">
    <location>
        <begin position="789"/>
        <end position="800"/>
    </location>
</feature>
<dbReference type="SUPFAM" id="SSF54001">
    <property type="entry name" value="Cysteine proteinases"/>
    <property type="match status" value="1"/>
</dbReference>
<feature type="domain" description="Rad4 beta-hairpin" evidence="11">
    <location>
        <begin position="1033"/>
        <end position="1089"/>
    </location>
</feature>
<dbReference type="InterPro" id="IPR038765">
    <property type="entry name" value="Papain-like_cys_pep_sf"/>
</dbReference>
<evidence type="ECO:0008006" key="15">
    <source>
        <dbReference type="Google" id="ProtNLM"/>
    </source>
</evidence>
<dbReference type="Gene3D" id="3.90.260.10">
    <property type="entry name" value="Transglutaminase-like"/>
    <property type="match status" value="2"/>
</dbReference>
<evidence type="ECO:0000313" key="13">
    <source>
        <dbReference type="EMBL" id="CAH1963326.1"/>
    </source>
</evidence>
<dbReference type="GO" id="GO:0005737">
    <property type="term" value="C:cytoplasm"/>
    <property type="evidence" value="ECO:0007669"/>
    <property type="project" value="TreeGrafter"/>
</dbReference>
<dbReference type="GO" id="GO:0006298">
    <property type="term" value="P:mismatch repair"/>
    <property type="evidence" value="ECO:0007669"/>
    <property type="project" value="TreeGrafter"/>
</dbReference>
<evidence type="ECO:0000256" key="6">
    <source>
        <dbReference type="ARBA" id="ARBA00023204"/>
    </source>
</evidence>
<dbReference type="GO" id="GO:0003697">
    <property type="term" value="F:single-stranded DNA binding"/>
    <property type="evidence" value="ECO:0007669"/>
    <property type="project" value="TreeGrafter"/>
</dbReference>
<dbReference type="SMART" id="SM01031">
    <property type="entry name" value="BHD_2"/>
    <property type="match status" value="1"/>
</dbReference>
<feature type="compositionally biased region" description="Polar residues" evidence="9">
    <location>
        <begin position="510"/>
        <end position="519"/>
    </location>
</feature>
<dbReference type="GO" id="GO:0000111">
    <property type="term" value="C:nucleotide-excision repair factor 2 complex"/>
    <property type="evidence" value="ECO:0007669"/>
    <property type="project" value="TreeGrafter"/>
</dbReference>
<evidence type="ECO:0000256" key="5">
    <source>
        <dbReference type="ARBA" id="ARBA00023125"/>
    </source>
</evidence>
<keyword evidence="4" id="KW-0227">DNA damage</keyword>
<dbReference type="GO" id="GO:0006289">
    <property type="term" value="P:nucleotide-excision repair"/>
    <property type="evidence" value="ECO:0007669"/>
    <property type="project" value="InterPro"/>
</dbReference>
<dbReference type="InterPro" id="IPR018326">
    <property type="entry name" value="Rad4_beta-hairpin_dom1"/>
</dbReference>
<dbReference type="AlphaFoldDB" id="A0A9P0NXU6"/>
<feature type="region of interest" description="Disordered" evidence="9">
    <location>
        <begin position="698"/>
        <end position="871"/>
    </location>
</feature>
<keyword evidence="7" id="KW-0539">Nucleus</keyword>
<dbReference type="Gene3D" id="2.20.20.110">
    <property type="entry name" value="Rad4, beta-hairpin domain BHD1"/>
    <property type="match status" value="1"/>
</dbReference>
<dbReference type="Pfam" id="PF03835">
    <property type="entry name" value="Rad4"/>
    <property type="match status" value="1"/>
</dbReference>
<comment type="subcellular location">
    <subcellularLocation>
        <location evidence="1">Nucleus</location>
    </subcellularLocation>
</comment>
<keyword evidence="14" id="KW-1185">Reference proteome</keyword>
<feature type="compositionally biased region" description="Polar residues" evidence="9">
    <location>
        <begin position="406"/>
        <end position="426"/>
    </location>
</feature>
<sequence length="1230" mass="140784">MRRAKAGRKVYVEDSSDSEDEQPTKKIKEKNQKVAPDPEKNESSSSESDIENYLQRPDKIDLSSEFYQVKTKDNESEKFEETNTSIRRRLSSSDSDENFKEVKKICIEQPHDQSEPIKTKLNFKQIQDYSKKMDEAKRSIETYNAKKKKSDSDANISDLLAIGESKTITEDNISANDLHSSDFESSEDEWEEVKGKTNQEDEEKIAIPKHAVEITVDTVPQLQKKKRADVLAAMKRRLNRIRKENQVLVHKVHLLCWIAHGNFINSVINNTEIMGLALSLMPSEKCYPADRVDLSYLEQIVQWFKKSVQLIEMDEKILKDMNVLKALQIQLQTKKAYNKKYLVYMFVAMMRALGIQCRLVFSFQLESLRPPASELHSLKSPAKASSDSKNKASTSKKVDNKRLSVSIVNTGTSTKGAKSAKQTATKNLHKKNEANVGFSKSETDKKVCTKTLDGNPRKTENSSKKGRNTKRTNYKETDNFKATSAGSLGVTNLNIKDNLKVVGEGRRSKSASSQKQLKPNTNTQKSSSKSNNSKKLVEVTIDNGDKKLKVEGKSRSKSTNDSENVDKKAESTKTASKKGLGTVKNKANKNTIKVKLTKDKNPNLNVLQLDGVVDDSCMEWLGHDSKNLNRSTIYRTTRHNNCKYNNDDWNLNFVPLSVSTSQFDSEENTFLSNIDMSPESFSFHYTFKSMERVIPEDRMKTDNEYSIPQLDGNDDKSPPKKMTRSRVNIQKLKDTQVPVKQPLKKPSSTSDYNSEDDFSPSPTRRHHTFQGTRPQLDVKNDIMNLIKGRIAEQKHIDRSRMGNKRKPRENSDSDSDYVPAPVKKKHHDSDSDLDYFVPKPKVKKRIKVKRDESGKMKVLSSSSEDLDESGKKKNRGINVWAEIFLEMEEKWITADVVKGQVHCVDEIYKRATHPVTYIVAWNNDNTLKDITMRYCKNFSTVTRKLRVDSKWWEETIQPFKGKQTVKDKEEDDDLNRQQLDQPLPKSIAEYKNHPLYALKRHLLKFEAMYPPDVAPLGFIRGEAVYPRNCVYVCRSRDIWLKEAKVVKPGEKPYKIVKARPKWDKLSNSVITDQMLEIFGIWQTMDYEPPTAENGIVPRNAFGNVELFKPCMLPKKTVHLRLPGLNRICKRMNIDCAAAIVGFDFHCGGSVPSYDGFVICEEYADQLIAAWELEQENIEQREKEKVEKRVYGNWKRLIKGLLIREKLNKKYNFDIGKPSTSNTKKRSKKGG</sequence>
<feature type="compositionally biased region" description="Basic and acidic residues" evidence="9">
    <location>
        <begin position="543"/>
        <end position="571"/>
    </location>
</feature>
<dbReference type="OrthoDB" id="300780at2759"/>
<comment type="caution">
    <text evidence="13">The sequence shown here is derived from an EMBL/GenBank/DDBJ whole genome shotgun (WGS) entry which is preliminary data.</text>
</comment>
<dbReference type="InterPro" id="IPR018327">
    <property type="entry name" value="BHD_2"/>
</dbReference>
<dbReference type="Proteomes" id="UP001152888">
    <property type="component" value="Unassembled WGS sequence"/>
</dbReference>
<feature type="compositionally biased region" description="Basic and acidic residues" evidence="9">
    <location>
        <begin position="22"/>
        <end position="42"/>
    </location>
</feature>
<comment type="similarity">
    <text evidence="2">Belongs to the XPC family.</text>
</comment>
<dbReference type="InterPro" id="IPR004583">
    <property type="entry name" value="DNA_repair_Rad4"/>
</dbReference>
<dbReference type="SMART" id="SM01032">
    <property type="entry name" value="BHD_3"/>
    <property type="match status" value="1"/>
</dbReference>
<feature type="region of interest" description="Disordered" evidence="9">
    <location>
        <begin position="375"/>
        <end position="480"/>
    </location>
</feature>
<name>A0A9P0NXU6_ACAOB</name>
<feature type="region of interest" description="Disordered" evidence="9">
    <location>
        <begin position="1"/>
        <end position="98"/>
    </location>
</feature>
<evidence type="ECO:0000256" key="8">
    <source>
        <dbReference type="SAM" id="Coils"/>
    </source>
</evidence>
<evidence type="ECO:0000259" key="11">
    <source>
        <dbReference type="SMART" id="SM01031"/>
    </source>
</evidence>
<evidence type="ECO:0000259" key="12">
    <source>
        <dbReference type="SMART" id="SM01032"/>
    </source>
</evidence>
<dbReference type="SMART" id="SM01030">
    <property type="entry name" value="BHD_1"/>
    <property type="match status" value="1"/>
</dbReference>
<feature type="region of interest" description="Disordered" evidence="9">
    <location>
        <begin position="503"/>
        <end position="586"/>
    </location>
</feature>
<proteinExistence type="inferred from homology"/>
<gene>
    <name evidence="13" type="ORF">ACAOBT_LOCUS5146</name>
</gene>